<proteinExistence type="predicted"/>
<dbReference type="EMBL" id="CAJVQB010061866">
    <property type="protein sequence ID" value="CAG8840036.1"/>
    <property type="molecule type" value="Genomic_DNA"/>
</dbReference>
<organism evidence="1 2">
    <name type="scientific">Gigaspora margarita</name>
    <dbReference type="NCBI Taxonomy" id="4874"/>
    <lineage>
        <taxon>Eukaryota</taxon>
        <taxon>Fungi</taxon>
        <taxon>Fungi incertae sedis</taxon>
        <taxon>Mucoromycota</taxon>
        <taxon>Glomeromycotina</taxon>
        <taxon>Glomeromycetes</taxon>
        <taxon>Diversisporales</taxon>
        <taxon>Gigasporaceae</taxon>
        <taxon>Gigaspora</taxon>
    </lineage>
</organism>
<protein>
    <submittedName>
        <fullName evidence="1">23042_t:CDS:1</fullName>
    </submittedName>
</protein>
<name>A0ABN7WSX4_GIGMA</name>
<evidence type="ECO:0000313" key="1">
    <source>
        <dbReference type="EMBL" id="CAG8840036.1"/>
    </source>
</evidence>
<gene>
    <name evidence="1" type="ORF">GMARGA_LOCUS34724</name>
</gene>
<comment type="caution">
    <text evidence="1">The sequence shown here is derived from an EMBL/GenBank/DDBJ whole genome shotgun (WGS) entry which is preliminary data.</text>
</comment>
<dbReference type="Proteomes" id="UP000789901">
    <property type="component" value="Unassembled WGS sequence"/>
</dbReference>
<accession>A0ABN7WSX4</accession>
<sequence>ILKELNECVSYEVVKLFLKEEKHVNMSTQDELHESLERFSTAEILSKLNSSRSCKNKSIDAQLILEFDEL</sequence>
<feature type="non-terminal residue" evidence="1">
    <location>
        <position position="1"/>
    </location>
</feature>
<reference evidence="1 2" key="1">
    <citation type="submission" date="2021-06" db="EMBL/GenBank/DDBJ databases">
        <authorList>
            <person name="Kallberg Y."/>
            <person name="Tangrot J."/>
            <person name="Rosling A."/>
        </authorList>
    </citation>
    <scope>NUCLEOTIDE SEQUENCE [LARGE SCALE GENOMIC DNA]</scope>
    <source>
        <strain evidence="1 2">120-4 pot B 10/14</strain>
    </source>
</reference>
<evidence type="ECO:0000313" key="2">
    <source>
        <dbReference type="Proteomes" id="UP000789901"/>
    </source>
</evidence>
<feature type="non-terminal residue" evidence="1">
    <location>
        <position position="70"/>
    </location>
</feature>
<keyword evidence="2" id="KW-1185">Reference proteome</keyword>